<dbReference type="PROSITE" id="PS50005">
    <property type="entry name" value="TPR"/>
    <property type="match status" value="2"/>
</dbReference>
<keyword evidence="4" id="KW-1185">Reference proteome</keyword>
<dbReference type="SMART" id="SM00028">
    <property type="entry name" value="TPR"/>
    <property type="match status" value="7"/>
</dbReference>
<dbReference type="OrthoDB" id="638548at2"/>
<dbReference type="STRING" id="475255.SAMN04488101_11078"/>
<dbReference type="InterPro" id="IPR011990">
    <property type="entry name" value="TPR-like_helical_dom_sf"/>
</dbReference>
<keyword evidence="2" id="KW-0732">Signal</keyword>
<evidence type="ECO:0000256" key="1">
    <source>
        <dbReference type="PROSITE-ProRule" id="PRU00339"/>
    </source>
</evidence>
<keyword evidence="1" id="KW-0802">TPR repeat</keyword>
<gene>
    <name evidence="3" type="ORF">SAMN04488101_11078</name>
</gene>
<protein>
    <submittedName>
        <fullName evidence="3">Tetratricopeptide repeat-containing protein</fullName>
    </submittedName>
</protein>
<dbReference type="EMBL" id="FWYB01000010">
    <property type="protein sequence ID" value="SMD05008.1"/>
    <property type="molecule type" value="Genomic_DNA"/>
</dbReference>
<evidence type="ECO:0000313" key="4">
    <source>
        <dbReference type="Proteomes" id="UP000192678"/>
    </source>
</evidence>
<dbReference type="PANTHER" id="PTHR12558">
    <property type="entry name" value="CELL DIVISION CYCLE 16,23,27"/>
    <property type="match status" value="1"/>
</dbReference>
<dbReference type="InterPro" id="IPR019734">
    <property type="entry name" value="TPR_rpt"/>
</dbReference>
<dbReference type="PANTHER" id="PTHR12558:SF13">
    <property type="entry name" value="CELL DIVISION CYCLE PROTEIN 27 HOMOLOG"/>
    <property type="match status" value="1"/>
</dbReference>
<evidence type="ECO:0000256" key="2">
    <source>
        <dbReference type="SAM" id="SignalP"/>
    </source>
</evidence>
<reference evidence="3 4" key="1">
    <citation type="submission" date="2017-04" db="EMBL/GenBank/DDBJ databases">
        <authorList>
            <person name="Afonso C.L."/>
            <person name="Miller P.J."/>
            <person name="Scott M.A."/>
            <person name="Spackman E."/>
            <person name="Goraichik I."/>
            <person name="Dimitrov K.M."/>
            <person name="Suarez D.L."/>
            <person name="Swayne D.E."/>
        </authorList>
    </citation>
    <scope>NUCLEOTIDE SEQUENCE [LARGE SCALE GENOMIC DNA]</scope>
    <source>
        <strain evidence="3 4">DSM 19625</strain>
    </source>
</reference>
<dbReference type="Proteomes" id="UP000192678">
    <property type="component" value="Unassembled WGS sequence"/>
</dbReference>
<dbReference type="SUPFAM" id="SSF48452">
    <property type="entry name" value="TPR-like"/>
    <property type="match status" value="1"/>
</dbReference>
<dbReference type="GO" id="GO:0051301">
    <property type="term" value="P:cell division"/>
    <property type="evidence" value="ECO:0007669"/>
    <property type="project" value="TreeGrafter"/>
</dbReference>
<dbReference type="Pfam" id="PF13181">
    <property type="entry name" value="TPR_8"/>
    <property type="match status" value="1"/>
</dbReference>
<feature type="signal peptide" evidence="2">
    <location>
        <begin position="1"/>
        <end position="25"/>
    </location>
</feature>
<name>A0A1W2E7I5_9SPHI</name>
<organism evidence="3 4">
    <name type="scientific">Pedobacter nyackensis</name>
    <dbReference type="NCBI Taxonomy" id="475255"/>
    <lineage>
        <taxon>Bacteria</taxon>
        <taxon>Pseudomonadati</taxon>
        <taxon>Bacteroidota</taxon>
        <taxon>Sphingobacteriia</taxon>
        <taxon>Sphingobacteriales</taxon>
        <taxon>Sphingobacteriaceae</taxon>
        <taxon>Pedobacter</taxon>
    </lineage>
</organism>
<feature type="chain" id="PRO_5012416064" evidence="2">
    <location>
        <begin position="26"/>
        <end position="574"/>
    </location>
</feature>
<feature type="repeat" description="TPR" evidence="1">
    <location>
        <begin position="56"/>
        <end position="89"/>
    </location>
</feature>
<sequence length="574" mass="64177">MKMTKKGITLSLGLVVMGSASFAQSISDAKKAIDAEQYQKASSMLKTLVKTQASKGENYYNLGEVYLRMDYVDSARAVFTQGVAAEPKNSLNYIGLGEADLISNNAASAKTNFAKAVEVSSKKDWIPQLYIGKAYIATDKPDFESALPYLQKAEELDVNDKDAETFLALGDYYALQKKNSEALQNYMRAGNINESLLRGKVQIGRMYTESRAFAESEEVLKEVIAKDPNYGPAYREIAELYMQWANQIPAEFKARAAQALENYKKYIDLTDNSFESKLRYAQFLYYAKDFKTLEEVTSALATSDPNNEKSLVVSRMRGYSAFENKNYPKSLEYMNDFFAKAKDPKRIIASDYLYLGKALAENKQDSLALMNLIKAVEMDSTNVEALADVAKRFYDAKNYPKAIETYDIVNKYNPHGKGSLYNFYYRGLAGYLLYGQGYSANTNPSKDLLVKADAAFATVLKDAPTTIDVLLWRARANNLMDSDTDPKGLKLPFYQQYLDSAEVRIAKNIQPAPPVKSMIEAYNQIAGFASYKNDKAKAKLYWDKVLALDPQNATALEGLKSLTAPAPKAPVRKK</sequence>
<proteinExistence type="predicted"/>
<dbReference type="SUPFAM" id="SSF81901">
    <property type="entry name" value="HCP-like"/>
    <property type="match status" value="1"/>
</dbReference>
<dbReference type="AlphaFoldDB" id="A0A1W2E7I5"/>
<evidence type="ECO:0000313" key="3">
    <source>
        <dbReference type="EMBL" id="SMD05008.1"/>
    </source>
</evidence>
<dbReference type="Gene3D" id="1.25.40.10">
    <property type="entry name" value="Tetratricopeptide repeat domain"/>
    <property type="match status" value="3"/>
</dbReference>
<accession>A0A1W2E7I5</accession>
<feature type="repeat" description="TPR" evidence="1">
    <location>
        <begin position="163"/>
        <end position="196"/>
    </location>
</feature>